<dbReference type="InterPro" id="IPR013766">
    <property type="entry name" value="Thioredoxin_domain"/>
</dbReference>
<reference evidence="2" key="1">
    <citation type="submission" date="2024-01" db="EMBL/GenBank/DDBJ databases">
        <title>Sequencing the genomes of a sandfly, Sergentomyia squamirostris, and its two endosymbionts.</title>
        <authorList>
            <person name="Itokawa K."/>
            <person name="Sanjoba C."/>
        </authorList>
    </citation>
    <scope>NUCLEOTIDE SEQUENCE</scope>
    <source>
        <strain evidence="2">RiSSQ</strain>
    </source>
</reference>
<dbReference type="PROSITE" id="PS51352">
    <property type="entry name" value="THIOREDOXIN_2"/>
    <property type="match status" value="1"/>
</dbReference>
<dbReference type="InterPro" id="IPR051470">
    <property type="entry name" value="Thiol:disulfide_interchange"/>
</dbReference>
<dbReference type="AlphaFoldDB" id="A0AAT9G6D7"/>
<gene>
    <name evidence="2" type="ORF">DMENIID0002_00390</name>
</gene>
<proteinExistence type="predicted"/>
<dbReference type="Gene3D" id="3.40.30.10">
    <property type="entry name" value="Glutaredoxin"/>
    <property type="match status" value="1"/>
</dbReference>
<dbReference type="Pfam" id="PF01323">
    <property type="entry name" value="DSBA"/>
    <property type="match status" value="1"/>
</dbReference>
<dbReference type="InterPro" id="IPR001853">
    <property type="entry name" value="DSBA-like_thioredoxin_dom"/>
</dbReference>
<dbReference type="PANTHER" id="PTHR35272">
    <property type="entry name" value="THIOL:DISULFIDE INTERCHANGE PROTEIN DSBC-RELATED"/>
    <property type="match status" value="1"/>
</dbReference>
<dbReference type="GO" id="GO:0016491">
    <property type="term" value="F:oxidoreductase activity"/>
    <property type="evidence" value="ECO:0007669"/>
    <property type="project" value="InterPro"/>
</dbReference>
<dbReference type="EMBL" id="AP029170">
    <property type="protein sequence ID" value="BFD45393.1"/>
    <property type="molecule type" value="Genomic_DNA"/>
</dbReference>
<dbReference type="InterPro" id="IPR041205">
    <property type="entry name" value="ScsC_N"/>
</dbReference>
<protein>
    <submittedName>
        <fullName evidence="2">DsbA family protein</fullName>
    </submittedName>
</protein>
<dbReference type="SUPFAM" id="SSF52833">
    <property type="entry name" value="Thioredoxin-like"/>
    <property type="match status" value="1"/>
</dbReference>
<dbReference type="InterPro" id="IPR036249">
    <property type="entry name" value="Thioredoxin-like_sf"/>
</dbReference>
<name>A0AAT9G6D7_9RICK</name>
<dbReference type="PANTHER" id="PTHR35272:SF3">
    <property type="entry name" value="THIOL:DISULFIDE INTERCHANGE PROTEIN DSBC"/>
    <property type="match status" value="1"/>
</dbReference>
<accession>A0AAT9G6D7</accession>
<feature type="domain" description="Thioredoxin" evidence="1">
    <location>
        <begin position="74"/>
        <end position="264"/>
    </location>
</feature>
<sequence>MHNVVGKVLLIIVVVLLALFAYKTMKTPSASTTVSINTLDQQVLDRKEEVEKTEQIIKEYLLNNPEIIIQAIEGLQQRKMQEMEIKTGEYIKDNKSEIEDSLTSPVLGNQNGDVVIATFYDYNCSYCRKGHNFINQLIKLDTGVKVVLKPFPILGDASNYAATIALDVYKTTPSKFQDIHNGLMDLKSITKESVEKLLLVNDLNPEVIAEEINKDEIKNLIDKNVKLAKGLKIQGVPAYIINGKLIAGMVDLDQLQTIVADIRSQNK</sequence>
<evidence type="ECO:0000313" key="2">
    <source>
        <dbReference type="EMBL" id="BFD45393.1"/>
    </source>
</evidence>
<evidence type="ECO:0000259" key="1">
    <source>
        <dbReference type="PROSITE" id="PS51352"/>
    </source>
</evidence>
<dbReference type="Pfam" id="PF18312">
    <property type="entry name" value="ScsC_N"/>
    <property type="match status" value="1"/>
</dbReference>
<dbReference type="CDD" id="cd03023">
    <property type="entry name" value="DsbA_Com1_like"/>
    <property type="match status" value="1"/>
</dbReference>
<organism evidence="2">
    <name type="scientific">Candidatus Tisiphia endosymbiont of Sergentomyia squamirostris</name>
    <dbReference type="NCBI Taxonomy" id="3113639"/>
    <lineage>
        <taxon>Bacteria</taxon>
        <taxon>Pseudomonadati</taxon>
        <taxon>Pseudomonadota</taxon>
        <taxon>Alphaproteobacteria</taxon>
        <taxon>Rickettsiales</taxon>
        <taxon>Rickettsiaceae</taxon>
        <taxon>Rickettsieae</taxon>
        <taxon>Candidatus Tisiphia</taxon>
    </lineage>
</organism>